<dbReference type="SMART" id="SM00874">
    <property type="entry name" value="B5"/>
    <property type="match status" value="1"/>
</dbReference>
<dbReference type="GO" id="GO:0000287">
    <property type="term" value="F:magnesium ion binding"/>
    <property type="evidence" value="ECO:0007669"/>
    <property type="project" value="InterPro"/>
</dbReference>
<dbReference type="InterPro" id="IPR009061">
    <property type="entry name" value="DNA-bd_dom_put_sf"/>
</dbReference>
<dbReference type="GO" id="GO:0009328">
    <property type="term" value="C:phenylalanine-tRNA ligase complex"/>
    <property type="evidence" value="ECO:0007669"/>
    <property type="project" value="TreeGrafter"/>
</dbReference>
<proteinExistence type="predicted"/>
<comment type="caution">
    <text evidence="12">The sequence shown here is derived from an EMBL/GenBank/DDBJ whole genome shotgun (WGS) entry which is preliminary data.</text>
</comment>
<name>A0A2H0RHP1_9BACT</name>
<dbReference type="AlphaFoldDB" id="A0A2H0RHP1"/>
<evidence type="ECO:0000256" key="9">
    <source>
        <dbReference type="ARBA" id="ARBA00023146"/>
    </source>
</evidence>
<evidence type="ECO:0000259" key="11">
    <source>
        <dbReference type="PROSITE" id="PS51483"/>
    </source>
</evidence>
<dbReference type="PROSITE" id="PS51483">
    <property type="entry name" value="B5"/>
    <property type="match status" value="1"/>
</dbReference>
<evidence type="ECO:0000256" key="1">
    <source>
        <dbReference type="ARBA" id="ARBA00001946"/>
    </source>
</evidence>
<dbReference type="InterPro" id="IPR005121">
    <property type="entry name" value="Fdx_antiC-bd"/>
</dbReference>
<gene>
    <name evidence="12" type="ORF">COV08_01485</name>
</gene>
<feature type="domain" description="B5" evidence="11">
    <location>
        <begin position="88"/>
        <end position="163"/>
    </location>
</feature>
<evidence type="ECO:0000256" key="6">
    <source>
        <dbReference type="ARBA" id="ARBA00022840"/>
    </source>
</evidence>
<dbReference type="SMART" id="SM00896">
    <property type="entry name" value="FDX-ACB"/>
    <property type="match status" value="1"/>
</dbReference>
<dbReference type="PANTHER" id="PTHR10947:SF0">
    <property type="entry name" value="PHENYLALANINE--TRNA LIGASE BETA SUBUNIT"/>
    <property type="match status" value="1"/>
</dbReference>
<evidence type="ECO:0000259" key="10">
    <source>
        <dbReference type="PROSITE" id="PS51447"/>
    </source>
</evidence>
<evidence type="ECO:0000313" key="12">
    <source>
        <dbReference type="EMBL" id="PIR46072.1"/>
    </source>
</evidence>
<keyword evidence="5" id="KW-0547">Nucleotide-binding</keyword>
<protein>
    <recommendedName>
        <fullName evidence="2">phenylalanine--tRNA ligase</fullName>
        <ecNumber evidence="2">6.1.1.20</ecNumber>
    </recommendedName>
</protein>
<comment type="cofactor">
    <cofactor evidence="1">
        <name>Mg(2+)</name>
        <dbReference type="ChEBI" id="CHEBI:18420"/>
    </cofactor>
</comment>
<accession>A0A2H0RHP1</accession>
<dbReference type="Gene3D" id="3.30.70.380">
    <property type="entry name" value="Ferrodoxin-fold anticodon-binding domain"/>
    <property type="match status" value="1"/>
</dbReference>
<dbReference type="EMBL" id="PCYK01000012">
    <property type="protein sequence ID" value="PIR46072.1"/>
    <property type="molecule type" value="Genomic_DNA"/>
</dbReference>
<dbReference type="InterPro" id="IPR036690">
    <property type="entry name" value="Fdx_antiC-bd_sf"/>
</dbReference>
<dbReference type="PROSITE" id="PS51447">
    <property type="entry name" value="FDX_ACB"/>
    <property type="match status" value="1"/>
</dbReference>
<dbReference type="InterPro" id="IPR005147">
    <property type="entry name" value="tRNA_synthase_B5-dom"/>
</dbReference>
<keyword evidence="7" id="KW-0460">Magnesium</keyword>
<dbReference type="InterPro" id="IPR041616">
    <property type="entry name" value="PheRS_beta_core"/>
</dbReference>
<keyword evidence="3" id="KW-0436">Ligase</keyword>
<organism evidence="12 13">
    <name type="scientific">Candidatus Vogelbacteria bacterium CG10_big_fil_rev_8_21_14_0_10_49_38</name>
    <dbReference type="NCBI Taxonomy" id="1975043"/>
    <lineage>
        <taxon>Bacteria</taxon>
        <taxon>Candidatus Vogeliibacteriota</taxon>
    </lineage>
</organism>
<dbReference type="InterPro" id="IPR045060">
    <property type="entry name" value="Phe-tRNA-ligase_IIc_bsu"/>
</dbReference>
<dbReference type="PANTHER" id="PTHR10947">
    <property type="entry name" value="PHENYLALANYL-TRNA SYNTHETASE BETA CHAIN AND LEUCINE-RICH REPEAT-CONTAINING PROTEIN 47"/>
    <property type="match status" value="1"/>
</dbReference>
<dbReference type="GO" id="GO:0003723">
    <property type="term" value="F:RNA binding"/>
    <property type="evidence" value="ECO:0007669"/>
    <property type="project" value="InterPro"/>
</dbReference>
<dbReference type="GO" id="GO:0005524">
    <property type="term" value="F:ATP binding"/>
    <property type="evidence" value="ECO:0007669"/>
    <property type="project" value="UniProtKB-KW"/>
</dbReference>
<evidence type="ECO:0000256" key="3">
    <source>
        <dbReference type="ARBA" id="ARBA00022598"/>
    </source>
</evidence>
<evidence type="ECO:0000256" key="8">
    <source>
        <dbReference type="ARBA" id="ARBA00022917"/>
    </source>
</evidence>
<dbReference type="SUPFAM" id="SSF55681">
    <property type="entry name" value="Class II aaRS and biotin synthetases"/>
    <property type="match status" value="1"/>
</dbReference>
<evidence type="ECO:0000256" key="5">
    <source>
        <dbReference type="ARBA" id="ARBA00022741"/>
    </source>
</evidence>
<dbReference type="Gene3D" id="3.30.930.10">
    <property type="entry name" value="Bira Bifunctional Protein, Domain 2"/>
    <property type="match status" value="1"/>
</dbReference>
<evidence type="ECO:0000256" key="4">
    <source>
        <dbReference type="ARBA" id="ARBA00022723"/>
    </source>
</evidence>
<evidence type="ECO:0000256" key="2">
    <source>
        <dbReference type="ARBA" id="ARBA00012814"/>
    </source>
</evidence>
<keyword evidence="9" id="KW-0030">Aminoacyl-tRNA synthetase</keyword>
<dbReference type="SUPFAM" id="SSF46955">
    <property type="entry name" value="Putative DNA-binding domain"/>
    <property type="match status" value="1"/>
</dbReference>
<dbReference type="EC" id="6.1.1.20" evidence="2"/>
<dbReference type="Gene3D" id="3.30.56.10">
    <property type="match status" value="2"/>
</dbReference>
<evidence type="ECO:0000256" key="7">
    <source>
        <dbReference type="ARBA" id="ARBA00022842"/>
    </source>
</evidence>
<keyword evidence="8" id="KW-0648">Protein biosynthesis</keyword>
<dbReference type="Proteomes" id="UP000230431">
    <property type="component" value="Unassembled WGS sequence"/>
</dbReference>
<dbReference type="Pfam" id="PF03147">
    <property type="entry name" value="FDX-ACB"/>
    <property type="match status" value="1"/>
</dbReference>
<sequence length="403" mass="44998">MRFTYRQLADYFTDNFPSVAELAEGLTFHAWEVEDVAPLTGEDLEFEVKILPDRAGDAKTPAGLAREINAIWPELKPKEPWSTVTADSARQEIVFSVQQINDILGLNLKESEISSLLRRVGVEILGGENKLTALVPPARSDLNLKEDLADEIIRLYGYNQLPSRLLAPRPNKVGQNAVGFSLANRVRAKFVAAGYAEVYSYTFVNDGEFEIEKALASDKTRLRTNLTDGLRRILEANLDRALFDTDEVKLFEIGTVFVDGREEMMVASAVGRKKPELKIEIEEKSLSLWSGASLPAGDLDPFIAGEVHYRSVSPYPRIVRDLAVWVPKAVEAQTVSDLIKQTAGEWRVEGPVLFDEFAKDGKKSLAFRLSFQAPDRTLADPEINEIMAKIGDRLATNSDWQVR</sequence>
<dbReference type="Pfam" id="PF03484">
    <property type="entry name" value="B5"/>
    <property type="match status" value="1"/>
</dbReference>
<keyword evidence="6" id="KW-0067">ATP-binding</keyword>
<dbReference type="Pfam" id="PF17759">
    <property type="entry name" value="tRNA_synthFbeta"/>
    <property type="match status" value="1"/>
</dbReference>
<evidence type="ECO:0000313" key="13">
    <source>
        <dbReference type="Proteomes" id="UP000230431"/>
    </source>
</evidence>
<keyword evidence="4" id="KW-0479">Metal-binding</keyword>
<dbReference type="GO" id="GO:0004826">
    <property type="term" value="F:phenylalanine-tRNA ligase activity"/>
    <property type="evidence" value="ECO:0007669"/>
    <property type="project" value="UniProtKB-EC"/>
</dbReference>
<dbReference type="GO" id="GO:0006432">
    <property type="term" value="P:phenylalanyl-tRNA aminoacylation"/>
    <property type="evidence" value="ECO:0007669"/>
    <property type="project" value="InterPro"/>
</dbReference>
<dbReference type="InterPro" id="IPR045864">
    <property type="entry name" value="aa-tRNA-synth_II/BPL/LPL"/>
</dbReference>
<feature type="domain" description="FDX-ACB" evidence="10">
    <location>
        <begin position="313"/>
        <end position="403"/>
    </location>
</feature>
<reference evidence="12 13" key="1">
    <citation type="submission" date="2017-09" db="EMBL/GenBank/DDBJ databases">
        <title>Depth-based differentiation of microbial function through sediment-hosted aquifers and enrichment of novel symbionts in the deep terrestrial subsurface.</title>
        <authorList>
            <person name="Probst A.J."/>
            <person name="Ladd B."/>
            <person name="Jarett J.K."/>
            <person name="Geller-Mcgrath D.E."/>
            <person name="Sieber C.M."/>
            <person name="Emerson J.B."/>
            <person name="Anantharaman K."/>
            <person name="Thomas B.C."/>
            <person name="Malmstrom R."/>
            <person name="Stieglmeier M."/>
            <person name="Klingl A."/>
            <person name="Woyke T."/>
            <person name="Ryan C.M."/>
            <person name="Banfield J.F."/>
        </authorList>
    </citation>
    <scope>NUCLEOTIDE SEQUENCE [LARGE SCALE GENOMIC DNA]</scope>
    <source>
        <strain evidence="12">CG10_big_fil_rev_8_21_14_0_10_49_38</strain>
    </source>
</reference>
<dbReference type="SUPFAM" id="SSF54991">
    <property type="entry name" value="Anticodon-binding domain of PheRS"/>
    <property type="match status" value="1"/>
</dbReference>